<comment type="caution">
    <text evidence="6">The sequence shown here is derived from an EMBL/GenBank/DDBJ whole genome shotgun (WGS) entry which is preliminary data.</text>
</comment>
<dbReference type="GO" id="GO:0005829">
    <property type="term" value="C:cytosol"/>
    <property type="evidence" value="ECO:0007669"/>
    <property type="project" value="TreeGrafter"/>
</dbReference>
<evidence type="ECO:0000256" key="4">
    <source>
        <dbReference type="ARBA" id="ARBA00022691"/>
    </source>
</evidence>
<feature type="domain" description="tRNA/rRNA methyltransferase SpoU type" evidence="5">
    <location>
        <begin position="17"/>
        <end position="144"/>
    </location>
</feature>
<sequence>MKVKADEANYFGIGIMQHKRGHNIGTLWRSAYILGASYIFTIGKSYKKQTSDVLKSWREIPLFHYDDFDDFYKHIPYNSKLVGVELDERAELLSEYEHTPRAVYLLGAEDNGLPEEVLDRCHDLIQLPGTNSLNVAVAGSIVMHDRISKLPTKLP</sequence>
<evidence type="ECO:0000259" key="5">
    <source>
        <dbReference type="Pfam" id="PF00588"/>
    </source>
</evidence>
<dbReference type="OrthoDB" id="4578643at2"/>
<reference evidence="6 7" key="2">
    <citation type="submission" date="2018-05" db="EMBL/GenBank/DDBJ databases">
        <authorList>
            <person name="Lanie J.A."/>
            <person name="Ng W.-L."/>
            <person name="Kazmierczak K.M."/>
            <person name="Andrzejewski T.M."/>
            <person name="Davidsen T.M."/>
            <person name="Wayne K.J."/>
            <person name="Tettelin H."/>
            <person name="Glass J.I."/>
            <person name="Rusch D."/>
            <person name="Podicherti R."/>
            <person name="Tsui H.-C.T."/>
            <person name="Winkler M.E."/>
        </authorList>
    </citation>
    <scope>NUCLEOTIDE SEQUENCE [LARGE SCALE GENOMIC DNA]</scope>
    <source>
        <strain evidence="6 7">C305</strain>
    </source>
</reference>
<reference evidence="6 7" key="1">
    <citation type="submission" date="2018-05" db="EMBL/GenBank/DDBJ databases">
        <title>Brumimicrobium oceani sp. nov., isolated from coastal sediment.</title>
        <authorList>
            <person name="Kou Y."/>
        </authorList>
    </citation>
    <scope>NUCLEOTIDE SEQUENCE [LARGE SCALE GENOMIC DNA]</scope>
    <source>
        <strain evidence="6 7">C305</strain>
    </source>
</reference>
<comment type="similarity">
    <text evidence="1">Belongs to the class IV-like SAM-binding methyltransferase superfamily. RNA methyltransferase TrmH family.</text>
</comment>
<keyword evidence="4" id="KW-0949">S-adenosyl-L-methionine</keyword>
<evidence type="ECO:0000313" key="6">
    <source>
        <dbReference type="EMBL" id="PWH85803.1"/>
    </source>
</evidence>
<dbReference type="Gene3D" id="3.40.1280.10">
    <property type="match status" value="1"/>
</dbReference>
<dbReference type="Pfam" id="PF00588">
    <property type="entry name" value="SpoU_methylase"/>
    <property type="match status" value="1"/>
</dbReference>
<name>A0A2U2XDF4_9FLAO</name>
<dbReference type="PANTHER" id="PTHR42786:SF6">
    <property type="entry name" value="TRNA_RRNA METHYLTRANSFERASE SPOU TYPE DOMAIN-CONTAINING PROTEIN"/>
    <property type="match status" value="1"/>
</dbReference>
<evidence type="ECO:0000313" key="7">
    <source>
        <dbReference type="Proteomes" id="UP000245370"/>
    </source>
</evidence>
<keyword evidence="2 6" id="KW-0489">Methyltransferase</keyword>
<gene>
    <name evidence="6" type="ORF">DIT68_06835</name>
</gene>
<dbReference type="Proteomes" id="UP000245370">
    <property type="component" value="Unassembled WGS sequence"/>
</dbReference>
<dbReference type="RefSeq" id="WP_109359081.1">
    <property type="nucleotide sequence ID" value="NZ_QFRJ01000004.1"/>
</dbReference>
<dbReference type="GO" id="GO:0008173">
    <property type="term" value="F:RNA methyltransferase activity"/>
    <property type="evidence" value="ECO:0007669"/>
    <property type="project" value="InterPro"/>
</dbReference>
<evidence type="ECO:0000256" key="3">
    <source>
        <dbReference type="ARBA" id="ARBA00022679"/>
    </source>
</evidence>
<dbReference type="GO" id="GO:0003723">
    <property type="term" value="F:RNA binding"/>
    <property type="evidence" value="ECO:0007669"/>
    <property type="project" value="InterPro"/>
</dbReference>
<dbReference type="PANTHER" id="PTHR42786">
    <property type="entry name" value="TRNA/RRNA METHYLTRANSFERASE"/>
    <property type="match status" value="1"/>
</dbReference>
<dbReference type="GO" id="GO:0002128">
    <property type="term" value="P:tRNA nucleoside ribose methylation"/>
    <property type="evidence" value="ECO:0007669"/>
    <property type="project" value="TreeGrafter"/>
</dbReference>
<protein>
    <submittedName>
        <fullName evidence="6">rRNA methyltransferase</fullName>
    </submittedName>
</protein>
<dbReference type="InterPro" id="IPR029026">
    <property type="entry name" value="tRNA_m1G_MTases_N"/>
</dbReference>
<proteinExistence type="inferred from homology"/>
<dbReference type="InterPro" id="IPR029028">
    <property type="entry name" value="Alpha/beta_knot_MTases"/>
</dbReference>
<dbReference type="CDD" id="cd18098">
    <property type="entry name" value="SpoU-like"/>
    <property type="match status" value="1"/>
</dbReference>
<accession>A0A2U2XDF4</accession>
<dbReference type="InterPro" id="IPR004384">
    <property type="entry name" value="RNA_MeTrfase_TrmJ/LasT"/>
</dbReference>
<keyword evidence="7" id="KW-1185">Reference proteome</keyword>
<dbReference type="SUPFAM" id="SSF75217">
    <property type="entry name" value="alpha/beta knot"/>
    <property type="match status" value="1"/>
</dbReference>
<keyword evidence="3 6" id="KW-0808">Transferase</keyword>
<evidence type="ECO:0000256" key="1">
    <source>
        <dbReference type="ARBA" id="ARBA00007228"/>
    </source>
</evidence>
<evidence type="ECO:0000256" key="2">
    <source>
        <dbReference type="ARBA" id="ARBA00022603"/>
    </source>
</evidence>
<dbReference type="EMBL" id="QFRJ01000004">
    <property type="protein sequence ID" value="PWH85803.1"/>
    <property type="molecule type" value="Genomic_DNA"/>
</dbReference>
<dbReference type="InterPro" id="IPR001537">
    <property type="entry name" value="SpoU_MeTrfase"/>
</dbReference>
<dbReference type="AlphaFoldDB" id="A0A2U2XDF4"/>
<organism evidence="6 7">
    <name type="scientific">Brumimicrobium oceani</name>
    <dbReference type="NCBI Taxonomy" id="2100725"/>
    <lineage>
        <taxon>Bacteria</taxon>
        <taxon>Pseudomonadati</taxon>
        <taxon>Bacteroidota</taxon>
        <taxon>Flavobacteriia</taxon>
        <taxon>Flavobacteriales</taxon>
        <taxon>Crocinitomicaceae</taxon>
        <taxon>Brumimicrobium</taxon>
    </lineage>
</organism>